<reference evidence="5 6" key="1">
    <citation type="journal article" date="2020" name="ISME J.">
        <title>Comparative genomics reveals insights into cyanobacterial evolution and habitat adaptation.</title>
        <authorList>
            <person name="Chen M.Y."/>
            <person name="Teng W.K."/>
            <person name="Zhao L."/>
            <person name="Hu C.X."/>
            <person name="Zhou Y.K."/>
            <person name="Han B.P."/>
            <person name="Song L.R."/>
            <person name="Shu W.S."/>
        </authorList>
    </citation>
    <scope>NUCLEOTIDE SEQUENCE [LARGE SCALE GENOMIC DNA]</scope>
    <source>
        <strain evidence="5 6">FACHB-723</strain>
    </source>
</reference>
<dbReference type="RefSeq" id="WP_190404553.1">
    <property type="nucleotide sequence ID" value="NZ_JACJQB010000049.1"/>
</dbReference>
<keyword evidence="6" id="KW-1185">Reference proteome</keyword>
<protein>
    <recommendedName>
        <fullName evidence="2">Tetratricopeptide repeat protein 38</fullName>
    </recommendedName>
</protein>
<evidence type="ECO:0000256" key="3">
    <source>
        <dbReference type="ARBA" id="ARBA00022737"/>
    </source>
</evidence>
<accession>A0ABR8A2B9</accession>
<dbReference type="InterPro" id="IPR011990">
    <property type="entry name" value="TPR-like_helical_dom_sf"/>
</dbReference>
<dbReference type="Proteomes" id="UP000642094">
    <property type="component" value="Unassembled WGS sequence"/>
</dbReference>
<evidence type="ECO:0000256" key="4">
    <source>
        <dbReference type="ARBA" id="ARBA00022803"/>
    </source>
</evidence>
<comment type="caution">
    <text evidence="5">The sequence shown here is derived from an EMBL/GenBank/DDBJ whole genome shotgun (WGS) entry which is preliminary data.</text>
</comment>
<dbReference type="SUPFAM" id="SSF48452">
    <property type="entry name" value="TPR-like"/>
    <property type="match status" value="1"/>
</dbReference>
<dbReference type="CDD" id="cd05804">
    <property type="entry name" value="StaR_like"/>
    <property type="match status" value="1"/>
</dbReference>
<dbReference type="PANTHER" id="PTHR16263:SF4">
    <property type="entry name" value="TETRATRICOPEPTIDE REPEAT PROTEIN 38"/>
    <property type="match status" value="1"/>
</dbReference>
<keyword evidence="3" id="KW-0677">Repeat</keyword>
<dbReference type="InterPro" id="IPR033891">
    <property type="entry name" value="TTC38"/>
</dbReference>
<keyword evidence="4" id="KW-0802">TPR repeat</keyword>
<evidence type="ECO:0000256" key="2">
    <source>
        <dbReference type="ARBA" id="ARBA00019992"/>
    </source>
</evidence>
<comment type="similarity">
    <text evidence="1">Belongs to the TTC38 family.</text>
</comment>
<evidence type="ECO:0000313" key="6">
    <source>
        <dbReference type="Proteomes" id="UP000642094"/>
    </source>
</evidence>
<sequence length="424" mass="48464">MLNTKLNIVQGLAISTNSQVTITAINAYTEQCLSYGKFAEACILGAISADPECVLANTFAAAYYLSQENANDAKTANSYLVQARKNFTDANERERLHLLATEAWAERKIDQAILHCEEIVTRYPQDLLAVQQAQYHYFYTGNKSGLTSVAGSVLDANVGSHYLMGMLAFGLEQSHHLAQAERLARFALEINRADPWAQHAVIHVMETQKRYLEGITWMESFADTWESCNSMLYTHNWWHVALSYLALGEIRHVLSIFDRHIWGKATKRSPKDQVGAISLLLRLELSGIDVGDRWEQVAHYLFERIHEHSLPFQDLHYIYALARTNRMDVAREMLFSMESYAHDAQLCHQKTWREVALPAARGAIAHAICDYKKARKEFKPILTRLQELGGSNTQRQLFEQIFEDAHREVIINNHYRRNYEAIAS</sequence>
<evidence type="ECO:0000313" key="5">
    <source>
        <dbReference type="EMBL" id="MBD2189733.1"/>
    </source>
</evidence>
<dbReference type="EMBL" id="JACJQB010000049">
    <property type="protein sequence ID" value="MBD2189733.1"/>
    <property type="molecule type" value="Genomic_DNA"/>
</dbReference>
<proteinExistence type="inferred from homology"/>
<dbReference type="PANTHER" id="PTHR16263">
    <property type="entry name" value="TETRATRICOPEPTIDE REPEAT PROTEIN 38"/>
    <property type="match status" value="1"/>
</dbReference>
<evidence type="ECO:0000256" key="1">
    <source>
        <dbReference type="ARBA" id="ARBA00005857"/>
    </source>
</evidence>
<gene>
    <name evidence="5" type="ORF">H6F41_16500</name>
</gene>
<dbReference type="Gene3D" id="1.25.40.10">
    <property type="entry name" value="Tetratricopeptide repeat domain"/>
    <property type="match status" value="1"/>
</dbReference>
<organism evidence="5 6">
    <name type="scientific">Pseudanabaena mucicola FACHB-723</name>
    <dbReference type="NCBI Taxonomy" id="2692860"/>
    <lineage>
        <taxon>Bacteria</taxon>
        <taxon>Bacillati</taxon>
        <taxon>Cyanobacteriota</taxon>
        <taxon>Cyanophyceae</taxon>
        <taxon>Pseudanabaenales</taxon>
        <taxon>Pseudanabaenaceae</taxon>
        <taxon>Pseudanabaena</taxon>
    </lineage>
</organism>
<name>A0ABR8A2B9_9CYAN</name>